<comment type="similarity">
    <text evidence="2">Belongs to the polysaccharide synthase family.</text>
</comment>
<keyword evidence="3" id="KW-1003">Cell membrane</keyword>
<protein>
    <submittedName>
        <fullName evidence="8">Lipopolysaccharide biosynthesis protein</fullName>
    </submittedName>
</protein>
<dbReference type="Proteomes" id="UP000228948">
    <property type="component" value="Chromosome"/>
</dbReference>
<dbReference type="Pfam" id="PF13440">
    <property type="entry name" value="Polysacc_synt_3"/>
    <property type="match status" value="1"/>
</dbReference>
<feature type="transmembrane region" description="Helical" evidence="7">
    <location>
        <begin position="276"/>
        <end position="296"/>
    </location>
</feature>
<keyword evidence="4 7" id="KW-0812">Transmembrane</keyword>
<dbReference type="PANTHER" id="PTHR30250">
    <property type="entry name" value="PST FAMILY PREDICTED COLANIC ACID TRANSPORTER"/>
    <property type="match status" value="1"/>
</dbReference>
<dbReference type="AlphaFoldDB" id="A0A2K8K6W3"/>
<accession>A0A2K8K6W3</accession>
<evidence type="ECO:0000256" key="1">
    <source>
        <dbReference type="ARBA" id="ARBA00004651"/>
    </source>
</evidence>
<feature type="transmembrane region" description="Helical" evidence="7">
    <location>
        <begin position="316"/>
        <end position="337"/>
    </location>
</feature>
<dbReference type="EMBL" id="CP024899">
    <property type="protein sequence ID" value="ATX64666.1"/>
    <property type="molecule type" value="Genomic_DNA"/>
</dbReference>
<proteinExistence type="inferred from homology"/>
<feature type="transmembrane region" description="Helical" evidence="7">
    <location>
        <begin position="195"/>
        <end position="216"/>
    </location>
</feature>
<reference evidence="8 9" key="1">
    <citation type="submission" date="2017-11" db="EMBL/GenBank/DDBJ databases">
        <title>Revised Sequence and Annotation of the Rhodobaca barguzinensis strain alga05 Genome.</title>
        <authorList>
            <person name="Kopejtka K."/>
            <person name="Tomasch J.M."/>
            <person name="Bunk B."/>
            <person name="Koblizek M."/>
        </authorList>
    </citation>
    <scope>NUCLEOTIDE SEQUENCE [LARGE SCALE GENOMIC DNA]</scope>
    <source>
        <strain evidence="9">alga05</strain>
    </source>
</reference>
<feature type="transmembrane region" description="Helical" evidence="7">
    <location>
        <begin position="434"/>
        <end position="458"/>
    </location>
</feature>
<evidence type="ECO:0000256" key="7">
    <source>
        <dbReference type="SAM" id="Phobius"/>
    </source>
</evidence>
<keyword evidence="5 7" id="KW-1133">Transmembrane helix</keyword>
<name>A0A2K8K6W3_9RHOB</name>
<comment type="subcellular location">
    <subcellularLocation>
        <location evidence="1">Cell membrane</location>
        <topology evidence="1">Multi-pass membrane protein</topology>
    </subcellularLocation>
</comment>
<feature type="transmembrane region" description="Helical" evidence="7">
    <location>
        <begin position="69"/>
        <end position="92"/>
    </location>
</feature>
<dbReference type="PANTHER" id="PTHR30250:SF10">
    <property type="entry name" value="LIPOPOLYSACCHARIDE BIOSYNTHESIS PROTEIN WZXC"/>
    <property type="match status" value="1"/>
</dbReference>
<evidence type="ECO:0000256" key="3">
    <source>
        <dbReference type="ARBA" id="ARBA00022475"/>
    </source>
</evidence>
<gene>
    <name evidence="8" type="ORF">BG454_01490</name>
</gene>
<evidence type="ECO:0000256" key="5">
    <source>
        <dbReference type="ARBA" id="ARBA00022989"/>
    </source>
</evidence>
<dbReference type="OrthoDB" id="9770347at2"/>
<evidence type="ECO:0000256" key="6">
    <source>
        <dbReference type="ARBA" id="ARBA00023136"/>
    </source>
</evidence>
<feature type="transmembrane region" description="Helical" evidence="7">
    <location>
        <begin position="376"/>
        <end position="396"/>
    </location>
</feature>
<dbReference type="KEGG" id="rbg:BG454_01490"/>
<evidence type="ECO:0000313" key="9">
    <source>
        <dbReference type="Proteomes" id="UP000228948"/>
    </source>
</evidence>
<feature type="transmembrane region" description="Helical" evidence="7">
    <location>
        <begin position="343"/>
        <end position="364"/>
    </location>
</feature>
<dbReference type="RefSeq" id="WP_071479995.1">
    <property type="nucleotide sequence ID" value="NZ_CP024899.1"/>
</dbReference>
<feature type="transmembrane region" description="Helical" evidence="7">
    <location>
        <begin position="139"/>
        <end position="161"/>
    </location>
</feature>
<organism evidence="8 9">
    <name type="scientific">Roseinatronobacter bogoriensis subsp. barguzinensis</name>
    <dbReference type="NCBI Taxonomy" id="441209"/>
    <lineage>
        <taxon>Bacteria</taxon>
        <taxon>Pseudomonadati</taxon>
        <taxon>Pseudomonadota</taxon>
        <taxon>Alphaproteobacteria</taxon>
        <taxon>Rhodobacterales</taxon>
        <taxon>Paracoccaceae</taxon>
        <taxon>Roseinatronobacter</taxon>
    </lineage>
</organism>
<keyword evidence="9" id="KW-1185">Reference proteome</keyword>
<feature type="transmembrane region" description="Helical" evidence="7">
    <location>
        <begin position="402"/>
        <end position="422"/>
    </location>
</feature>
<feature type="transmembrane region" description="Helical" evidence="7">
    <location>
        <begin position="168"/>
        <end position="189"/>
    </location>
</feature>
<evidence type="ECO:0000256" key="2">
    <source>
        <dbReference type="ARBA" id="ARBA00007430"/>
    </source>
</evidence>
<keyword evidence="6 7" id="KW-0472">Membrane</keyword>
<dbReference type="InterPro" id="IPR050833">
    <property type="entry name" value="Poly_Biosynth_Transport"/>
</dbReference>
<dbReference type="GO" id="GO:0005886">
    <property type="term" value="C:plasma membrane"/>
    <property type="evidence" value="ECO:0007669"/>
    <property type="project" value="UniProtKB-SubCell"/>
</dbReference>
<evidence type="ECO:0000256" key="4">
    <source>
        <dbReference type="ARBA" id="ARBA00022692"/>
    </source>
</evidence>
<evidence type="ECO:0000313" key="8">
    <source>
        <dbReference type="EMBL" id="ATX64666.1"/>
    </source>
</evidence>
<feature type="transmembrane region" description="Helical" evidence="7">
    <location>
        <begin position="104"/>
        <end position="127"/>
    </location>
</feature>
<feature type="transmembrane region" description="Helical" evidence="7">
    <location>
        <begin position="33"/>
        <end position="57"/>
    </location>
</feature>
<dbReference type="CDD" id="cd13127">
    <property type="entry name" value="MATE_tuaB_like"/>
    <property type="match status" value="1"/>
</dbReference>
<feature type="transmembrane region" description="Helical" evidence="7">
    <location>
        <begin position="253"/>
        <end position="270"/>
    </location>
</feature>
<feature type="transmembrane region" description="Helical" evidence="7">
    <location>
        <begin position="464"/>
        <end position="485"/>
    </location>
</feature>
<dbReference type="STRING" id="441209.GCA_001870665_00938"/>
<sequence>MNLQASTSSANTRVSDTREVCALASRARGQKAIFGFGWSALNSGSAMLIAAMVFVITSRLLGPEVFGTVALAISVITFIGCAAPSAFGEALIQRAQIREEHLDTVFWLCMAAGVVLYALIVMLSGVVAELSSQPILASLLPFIGLKLVFDLAAVVPQALVIRQMQFKYIAARTAIGNSIGGLVCVAMALNGYGLWALAMAPVVTSLVSLVILIWAANWRPKLQLRRDALRDLWRFGIFSSGNHSLHVINLDQLILGLLAGPAMLGLYFMGKRLTELLSGLSAQALYPVCTVFFASIQTRPDQHIPAFQNAMRVSTLLAFALFGGLFLLAESVIPLALGSHWQPAIPAVQAFAVIGFLGGLRVAVSSLANGLGRADIWFAFELLRYALVVIAIVALVRQGLEAVMLGIVLANLAVIPGCFIIARKLTGVSAAQYLGVLATPLFATAAMAGAILLMPLLLSEQNPVLVLLLQVLAGSAAYLLTAFSLSGHEINTLKQTFREGKAHD</sequence>